<reference evidence="11" key="1">
    <citation type="submission" date="2015-07" db="EMBL/GenBank/DDBJ databases">
        <title>Near-Complete Genome Sequence of the Cellulolytic Bacterium Bacteroides (Pseudobacteroides) cellulosolvens ATCC 35603.</title>
        <authorList>
            <person name="Dassa B."/>
            <person name="Utturkar S.M."/>
            <person name="Klingeman D.M."/>
            <person name="Hurt R.A."/>
            <person name="Keller M."/>
            <person name="Xu J."/>
            <person name="Reddy Y.H.K."/>
            <person name="Borovok I."/>
            <person name="Grinberg I.R."/>
            <person name="Lamed R."/>
            <person name="Zhivin O."/>
            <person name="Bayer E.A."/>
            <person name="Brown S.D."/>
        </authorList>
    </citation>
    <scope>NUCLEOTIDE SEQUENCE [LARGE SCALE GENOMIC DNA]</scope>
    <source>
        <strain evidence="11">DSM 2933</strain>
    </source>
</reference>
<dbReference type="Pfam" id="PF20772">
    <property type="entry name" value="TACO1_YebC_N"/>
    <property type="match status" value="1"/>
</dbReference>
<evidence type="ECO:0000313" key="10">
    <source>
        <dbReference type="EMBL" id="KNY30399.1"/>
    </source>
</evidence>
<dbReference type="GO" id="GO:0005829">
    <property type="term" value="C:cytosol"/>
    <property type="evidence" value="ECO:0007669"/>
    <property type="project" value="TreeGrafter"/>
</dbReference>
<dbReference type="OrthoDB" id="9781053at2"/>
<organism evidence="10 11">
    <name type="scientific">Pseudobacteroides cellulosolvens ATCC 35603 = DSM 2933</name>
    <dbReference type="NCBI Taxonomy" id="398512"/>
    <lineage>
        <taxon>Bacteria</taxon>
        <taxon>Bacillati</taxon>
        <taxon>Bacillota</taxon>
        <taxon>Clostridia</taxon>
        <taxon>Eubacteriales</taxon>
        <taxon>Oscillospiraceae</taxon>
        <taxon>Pseudobacteroides</taxon>
    </lineage>
</organism>
<dbReference type="InterPro" id="IPR002876">
    <property type="entry name" value="Transcrip_reg_TACO1-like"/>
</dbReference>
<dbReference type="STRING" id="398512.Bccel_5679"/>
<dbReference type="NCBIfam" id="NF001030">
    <property type="entry name" value="PRK00110.1"/>
    <property type="match status" value="1"/>
</dbReference>
<feature type="region of interest" description="Disordered" evidence="7">
    <location>
        <begin position="1"/>
        <end position="21"/>
    </location>
</feature>
<dbReference type="InterPro" id="IPR017856">
    <property type="entry name" value="Integrase-like_N"/>
</dbReference>
<comment type="subcellular location">
    <subcellularLocation>
        <location evidence="6">Cytoplasm</location>
    </subcellularLocation>
</comment>
<dbReference type="eggNOG" id="COG0217">
    <property type="taxonomic scope" value="Bacteria"/>
</dbReference>
<dbReference type="HAMAP" id="MF_00693">
    <property type="entry name" value="Transcrip_reg_TACO1"/>
    <property type="match status" value="1"/>
</dbReference>
<dbReference type="GO" id="GO:0006355">
    <property type="term" value="P:regulation of DNA-templated transcription"/>
    <property type="evidence" value="ECO:0007669"/>
    <property type="project" value="UniProtKB-UniRule"/>
</dbReference>
<evidence type="ECO:0000259" key="8">
    <source>
        <dbReference type="Pfam" id="PF01709"/>
    </source>
</evidence>
<dbReference type="FunFam" id="1.10.10.200:FF:000002">
    <property type="entry name" value="Probable transcriptional regulatory protein CLM62_37755"/>
    <property type="match status" value="1"/>
</dbReference>
<dbReference type="GO" id="GO:0003677">
    <property type="term" value="F:DNA binding"/>
    <property type="evidence" value="ECO:0007669"/>
    <property type="project" value="UniProtKB-UniRule"/>
</dbReference>
<feature type="domain" description="TACO1/YebC-like second and third" evidence="8">
    <location>
        <begin position="82"/>
        <end position="239"/>
    </location>
</feature>
<keyword evidence="3 6" id="KW-0805">Transcription regulation</keyword>
<sequence>MSGHSKWANIKRKKEKTDAQRGKLFTKLGRELSVIVRQGGPDPEANAKLKDAIAKAKAANMPNDNIMRCIKKASGEQDGANYEEIAYEGYGPGGVAVIVEAMTDNKNRTAGDVRHYFDKFGGNLGTTGCVSFMFSKKGTIMIEKSSKVNEDDLMMEAIEAGAEDFKSEEEYYEITTSVEDFSKVRQSLEQNGYEFIEAELTMIPATMTKLAEPKQIEFMDKLIEHLEDMDDVQNVYHNWDMPEVDEED</sequence>
<evidence type="ECO:0000256" key="6">
    <source>
        <dbReference type="HAMAP-Rule" id="MF_00693"/>
    </source>
</evidence>
<evidence type="ECO:0000256" key="2">
    <source>
        <dbReference type="ARBA" id="ARBA00022490"/>
    </source>
</evidence>
<dbReference type="InterPro" id="IPR049083">
    <property type="entry name" value="TACO1_YebC_N"/>
</dbReference>
<evidence type="ECO:0000256" key="7">
    <source>
        <dbReference type="SAM" id="MobiDB-lite"/>
    </source>
</evidence>
<dbReference type="Proteomes" id="UP000036923">
    <property type="component" value="Unassembled WGS sequence"/>
</dbReference>
<accession>A0A0L6JXC8</accession>
<dbReference type="FunFam" id="3.30.70.980:FF:000002">
    <property type="entry name" value="Probable transcriptional regulatory protein YebC"/>
    <property type="match status" value="1"/>
</dbReference>
<evidence type="ECO:0000313" key="11">
    <source>
        <dbReference type="Proteomes" id="UP000036923"/>
    </source>
</evidence>
<keyword evidence="2 6" id="KW-0963">Cytoplasm</keyword>
<dbReference type="Pfam" id="PF01709">
    <property type="entry name" value="Transcrip_reg"/>
    <property type="match status" value="1"/>
</dbReference>
<dbReference type="RefSeq" id="WP_036940045.1">
    <property type="nucleotide sequence ID" value="NZ_JQKC01000010.1"/>
</dbReference>
<dbReference type="PATRIC" id="fig|398512.5.peg.5956"/>
<protein>
    <recommendedName>
        <fullName evidence="6">Probable transcriptional regulatory protein Bccel_5679</fullName>
    </recommendedName>
</protein>
<keyword evidence="11" id="KW-1185">Reference proteome</keyword>
<feature type="domain" description="TACO1/YebC-like N-terminal" evidence="9">
    <location>
        <begin position="5"/>
        <end position="76"/>
    </location>
</feature>
<dbReference type="Gene3D" id="3.30.70.980">
    <property type="match status" value="2"/>
</dbReference>
<evidence type="ECO:0000256" key="3">
    <source>
        <dbReference type="ARBA" id="ARBA00023015"/>
    </source>
</evidence>
<gene>
    <name evidence="10" type="ORF">Bccel_5679</name>
</gene>
<evidence type="ECO:0000259" key="9">
    <source>
        <dbReference type="Pfam" id="PF20772"/>
    </source>
</evidence>
<keyword evidence="5 6" id="KW-0804">Transcription</keyword>
<comment type="caution">
    <text evidence="10">The sequence shown here is derived from an EMBL/GenBank/DDBJ whole genome shotgun (WGS) entry which is preliminary data.</text>
</comment>
<evidence type="ECO:0000256" key="5">
    <source>
        <dbReference type="ARBA" id="ARBA00023163"/>
    </source>
</evidence>
<dbReference type="InterPro" id="IPR029072">
    <property type="entry name" value="YebC-like"/>
</dbReference>
<keyword evidence="4 6" id="KW-0238">DNA-binding</keyword>
<dbReference type="PANTHER" id="PTHR12532">
    <property type="entry name" value="TRANSLATIONAL ACTIVATOR OF CYTOCHROME C OXIDASE 1"/>
    <property type="match status" value="1"/>
</dbReference>
<dbReference type="PANTHER" id="PTHR12532:SF6">
    <property type="entry name" value="TRANSCRIPTIONAL REGULATORY PROTEIN YEBC-RELATED"/>
    <property type="match status" value="1"/>
</dbReference>
<comment type="similarity">
    <text evidence="1 6">Belongs to the TACO1 family.</text>
</comment>
<dbReference type="EMBL" id="LGTC01000001">
    <property type="protein sequence ID" value="KNY30399.1"/>
    <property type="molecule type" value="Genomic_DNA"/>
</dbReference>
<dbReference type="SUPFAM" id="SSF75625">
    <property type="entry name" value="YebC-like"/>
    <property type="match status" value="1"/>
</dbReference>
<dbReference type="InterPro" id="IPR048300">
    <property type="entry name" value="TACO1_YebC-like_2nd/3rd_dom"/>
</dbReference>
<dbReference type="AlphaFoldDB" id="A0A0L6JXC8"/>
<evidence type="ECO:0000256" key="1">
    <source>
        <dbReference type="ARBA" id="ARBA00008724"/>
    </source>
</evidence>
<dbReference type="InterPro" id="IPR026564">
    <property type="entry name" value="Transcrip_reg_TACO1-like_dom3"/>
</dbReference>
<name>A0A0L6JXC8_9FIRM</name>
<evidence type="ECO:0000256" key="4">
    <source>
        <dbReference type="ARBA" id="ARBA00023125"/>
    </source>
</evidence>
<dbReference type="NCBIfam" id="NF009044">
    <property type="entry name" value="PRK12378.1"/>
    <property type="match status" value="1"/>
</dbReference>
<proteinExistence type="inferred from homology"/>
<dbReference type="Gene3D" id="1.10.10.200">
    <property type="match status" value="1"/>
</dbReference>
<dbReference type="NCBIfam" id="TIGR01033">
    <property type="entry name" value="YebC/PmpR family DNA-binding transcriptional regulator"/>
    <property type="match status" value="1"/>
</dbReference>